<protein>
    <submittedName>
        <fullName evidence="2">Uncharacterized protein</fullName>
    </submittedName>
</protein>
<evidence type="ECO:0000313" key="2">
    <source>
        <dbReference type="EMBL" id="SAL17464.1"/>
    </source>
</evidence>
<name>A0A158FCC4_9BURK</name>
<accession>A0A158FCC4</accession>
<dbReference type="Proteomes" id="UP000054770">
    <property type="component" value="Unassembled WGS sequence"/>
</dbReference>
<keyword evidence="1" id="KW-0812">Transmembrane</keyword>
<dbReference type="RefSeq" id="WP_087642770.1">
    <property type="nucleotide sequence ID" value="NZ_FCON02000003.1"/>
</dbReference>
<feature type="transmembrane region" description="Helical" evidence="1">
    <location>
        <begin position="142"/>
        <end position="161"/>
    </location>
</feature>
<evidence type="ECO:0000256" key="1">
    <source>
        <dbReference type="SAM" id="Phobius"/>
    </source>
</evidence>
<dbReference type="OrthoDB" id="9150295at2"/>
<organism evidence="2 3">
    <name type="scientific">Caballeronia choica</name>
    <dbReference type="NCBI Taxonomy" id="326476"/>
    <lineage>
        <taxon>Bacteria</taxon>
        <taxon>Pseudomonadati</taxon>
        <taxon>Pseudomonadota</taxon>
        <taxon>Betaproteobacteria</taxon>
        <taxon>Burkholderiales</taxon>
        <taxon>Burkholderiaceae</taxon>
        <taxon>Caballeronia</taxon>
    </lineage>
</organism>
<proteinExistence type="predicted"/>
<sequence>MDTQRDAVEVDDYSWDDPVHDSTLRLLDYRGAVADEIPGQAVPMAKIAAAIHESARYLTADQHEQVIGWLKTWKLCDIPRKYNESTFESQFARRLNWLKASEMQTGLLSKVKWSLFAAKACAILLALCAATVAVVFFDGHTWRWYESFGAFVVFVAIYAICSTFDTKAQLAAKEQDRRYFLASLREAQTVSELSQAGLFAFIPESTPQPGRPFNEWASVLAMRSAQEHLSDALYTDPDWFLRR</sequence>
<dbReference type="EMBL" id="FCON02000003">
    <property type="protein sequence ID" value="SAL17464.1"/>
    <property type="molecule type" value="Genomic_DNA"/>
</dbReference>
<reference evidence="2" key="1">
    <citation type="submission" date="2016-01" db="EMBL/GenBank/DDBJ databases">
        <authorList>
            <person name="Peeters C."/>
        </authorList>
    </citation>
    <scope>NUCLEOTIDE SEQUENCE [LARGE SCALE GENOMIC DNA]</scope>
    <source>
        <strain evidence="2">LMG 22940</strain>
    </source>
</reference>
<gene>
    <name evidence="2" type="ORF">AWB68_00500</name>
</gene>
<feature type="transmembrane region" description="Helical" evidence="1">
    <location>
        <begin position="113"/>
        <end position="136"/>
    </location>
</feature>
<keyword evidence="3" id="KW-1185">Reference proteome</keyword>
<keyword evidence="1" id="KW-0472">Membrane</keyword>
<dbReference type="AlphaFoldDB" id="A0A158FCC4"/>
<keyword evidence="1" id="KW-1133">Transmembrane helix</keyword>
<evidence type="ECO:0000313" key="3">
    <source>
        <dbReference type="Proteomes" id="UP000054770"/>
    </source>
</evidence>
<comment type="caution">
    <text evidence="2">The sequence shown here is derived from an EMBL/GenBank/DDBJ whole genome shotgun (WGS) entry which is preliminary data.</text>
</comment>